<dbReference type="AlphaFoldDB" id="A0A165RZM2"/>
<comment type="caution">
    <text evidence="1">The sequence shown here is derived from an EMBL/GenBank/DDBJ whole genome shotgun (WGS) entry which is preliminary data.</text>
</comment>
<evidence type="ECO:0000313" key="2">
    <source>
        <dbReference type="Proteomes" id="UP000076882"/>
    </source>
</evidence>
<accession>A0A165RZM2</accession>
<sequence>MADERPLNLVQFVVGYFDIGTLSEISECLLHFSKTFSCYYGDSE</sequence>
<dbReference type="PATRIC" id="fig|1590.201.peg.407"/>
<gene>
    <name evidence="1" type="ORF">Lp19_0681</name>
</gene>
<proteinExistence type="predicted"/>
<evidence type="ECO:0000313" key="1">
    <source>
        <dbReference type="EMBL" id="KZU96705.1"/>
    </source>
</evidence>
<name>A0A165RZM2_LACPN</name>
<protein>
    <submittedName>
        <fullName evidence="1">Uncharacterized protein</fullName>
    </submittedName>
</protein>
<dbReference type="Proteomes" id="UP000076882">
    <property type="component" value="Unassembled WGS sequence"/>
</dbReference>
<dbReference type="EMBL" id="LUXM01000018">
    <property type="protein sequence ID" value="KZU96705.1"/>
    <property type="molecule type" value="Genomic_DNA"/>
</dbReference>
<organism evidence="1 2">
    <name type="scientific">Lactiplantibacillus plantarum</name>
    <name type="common">Lactobacillus plantarum</name>
    <dbReference type="NCBI Taxonomy" id="1590"/>
    <lineage>
        <taxon>Bacteria</taxon>
        <taxon>Bacillati</taxon>
        <taxon>Bacillota</taxon>
        <taxon>Bacilli</taxon>
        <taxon>Lactobacillales</taxon>
        <taxon>Lactobacillaceae</taxon>
        <taxon>Lactiplantibacillus</taxon>
    </lineage>
</organism>
<reference evidence="1 2" key="1">
    <citation type="submission" date="2016-03" db="EMBL/GenBank/DDBJ databases">
        <title>Comparative genomics of 54 Lactobacillus plantarum strains reveals genomic uncoupling from niche constraints.</title>
        <authorList>
            <person name="Martino M.E."/>
        </authorList>
    </citation>
    <scope>NUCLEOTIDE SEQUENCE [LARGE SCALE GENOMIC DNA]</scope>
    <source>
        <strain evidence="1 2">19.1</strain>
    </source>
</reference>